<dbReference type="PANTHER" id="PTHR42718:SF36">
    <property type="entry name" value="MULTIDRUG TRANSPORTER, PUTATIVE (AFU_ORTHOLOGUE AFUA_4G13820)-RELATED"/>
    <property type="match status" value="1"/>
</dbReference>
<evidence type="ECO:0000313" key="8">
    <source>
        <dbReference type="EMBL" id="WEW60924.1"/>
    </source>
</evidence>
<feature type="transmembrane region" description="Helical" evidence="6">
    <location>
        <begin position="112"/>
        <end position="131"/>
    </location>
</feature>
<dbReference type="Proteomes" id="UP001219355">
    <property type="component" value="Chromosome 4"/>
</dbReference>
<keyword evidence="3 6" id="KW-1133">Transmembrane helix</keyword>
<dbReference type="GO" id="GO:0016020">
    <property type="term" value="C:membrane"/>
    <property type="evidence" value="ECO:0007669"/>
    <property type="project" value="UniProtKB-SubCell"/>
</dbReference>
<feature type="region of interest" description="Disordered" evidence="5">
    <location>
        <begin position="1"/>
        <end position="48"/>
    </location>
</feature>
<dbReference type="Gene3D" id="1.20.1720.10">
    <property type="entry name" value="Multidrug resistance protein D"/>
    <property type="match status" value="1"/>
</dbReference>
<feature type="transmembrane region" description="Helical" evidence="6">
    <location>
        <begin position="138"/>
        <end position="160"/>
    </location>
</feature>
<dbReference type="Gene3D" id="1.20.1250.20">
    <property type="entry name" value="MFS general substrate transporter like domains"/>
    <property type="match status" value="1"/>
</dbReference>
<keyword evidence="2 6" id="KW-0812">Transmembrane</keyword>
<dbReference type="SUPFAM" id="SSF103473">
    <property type="entry name" value="MFS general substrate transporter"/>
    <property type="match status" value="1"/>
</dbReference>
<keyword evidence="9" id="KW-1185">Reference proteome</keyword>
<proteinExistence type="predicted"/>
<accession>A0AAF0DLA8</accession>
<keyword evidence="4 6" id="KW-0472">Membrane</keyword>
<dbReference type="EMBL" id="CP120630">
    <property type="protein sequence ID" value="WEW60924.1"/>
    <property type="molecule type" value="Genomic_DNA"/>
</dbReference>
<feature type="transmembrane region" description="Helical" evidence="6">
    <location>
        <begin position="202"/>
        <end position="228"/>
    </location>
</feature>
<name>A0AAF0DLA8_9EURO</name>
<dbReference type="PROSITE" id="PS50850">
    <property type="entry name" value="MFS"/>
    <property type="match status" value="1"/>
</dbReference>
<dbReference type="InterPro" id="IPR011701">
    <property type="entry name" value="MFS"/>
</dbReference>
<evidence type="ECO:0000313" key="9">
    <source>
        <dbReference type="Proteomes" id="UP001219355"/>
    </source>
</evidence>
<feature type="domain" description="Major facilitator superfamily (MFS) profile" evidence="7">
    <location>
        <begin position="77"/>
        <end position="526"/>
    </location>
</feature>
<dbReference type="GO" id="GO:0022857">
    <property type="term" value="F:transmembrane transporter activity"/>
    <property type="evidence" value="ECO:0007669"/>
    <property type="project" value="InterPro"/>
</dbReference>
<evidence type="ECO:0000256" key="4">
    <source>
        <dbReference type="ARBA" id="ARBA00023136"/>
    </source>
</evidence>
<dbReference type="InterPro" id="IPR020846">
    <property type="entry name" value="MFS_dom"/>
</dbReference>
<gene>
    <name evidence="8" type="ORF">PRK78_006412</name>
</gene>
<protein>
    <recommendedName>
        <fullName evidence="7">Major facilitator superfamily (MFS) profile domain-containing protein</fullName>
    </recommendedName>
</protein>
<evidence type="ECO:0000256" key="6">
    <source>
        <dbReference type="SAM" id="Phobius"/>
    </source>
</evidence>
<evidence type="ECO:0000256" key="2">
    <source>
        <dbReference type="ARBA" id="ARBA00022692"/>
    </source>
</evidence>
<evidence type="ECO:0000256" key="3">
    <source>
        <dbReference type="ARBA" id="ARBA00022989"/>
    </source>
</evidence>
<feature type="transmembrane region" description="Helical" evidence="6">
    <location>
        <begin position="504"/>
        <end position="524"/>
    </location>
</feature>
<feature type="compositionally biased region" description="Basic and acidic residues" evidence="5">
    <location>
        <begin position="9"/>
        <end position="30"/>
    </location>
</feature>
<sequence>MMPAPSHHASKDHAAIDQENVRPDKPDHTAESGQIQSPLPAEKPEGPSVEFYNETDLEKLGRARPDVFRNAWSEIAFCFSIVMSQVLSEFYISGFNVIIPTLVKEFDIPDAMAVWPASAFSLVIASVLLIFGRLADMIGGFSVYVGGMAWLCMWSLIAGFSRNRLMLILCRALMGLGSAAYLPTSMMLLANVYRPGPRKNMVFSIYGTCAVIGFFVGIFVAGICAQYLTWSWYFWIGAVLVAIPTTTSYFFVPSDSADRRKQGVKMDYLGAAIIVVGLVLTVFAITDSAHAPNGWKTPYIYVCFIIGSIFLGGAVYVEGWVAKNPLLPFDLFDVQYMKPLVVSLLFFYGSFGVYLLYGILYMVHIMGASPMQIVAWSLPMVVGGFIFPLAIGFFLHLVSGTILLGGSLFAWIGSGLLFALMPQGASYWAFAFPAMVCATLGIDITFNITSIFITTKQPSDRQGLAGALVNSLLHLSVAFFLGFADVAQVKMEHLGRRKSYQIVFWYQAACSAVGFLVMAFFVRIPRAKSELTMDERRQLELEQRPRSTAI</sequence>
<evidence type="ECO:0000256" key="5">
    <source>
        <dbReference type="SAM" id="MobiDB-lite"/>
    </source>
</evidence>
<comment type="subcellular location">
    <subcellularLocation>
        <location evidence="1">Membrane</location>
        <topology evidence="1">Multi-pass membrane protein</topology>
    </subcellularLocation>
</comment>
<dbReference type="Pfam" id="PF07690">
    <property type="entry name" value="MFS_1"/>
    <property type="match status" value="1"/>
</dbReference>
<reference evidence="8" key="1">
    <citation type="submission" date="2023-03" db="EMBL/GenBank/DDBJ databases">
        <title>Emydomyces testavorans Genome Sequence.</title>
        <authorList>
            <person name="Hoyer L."/>
        </authorList>
    </citation>
    <scope>NUCLEOTIDE SEQUENCE</scope>
    <source>
        <strain evidence="8">16-2883</strain>
    </source>
</reference>
<dbReference type="PANTHER" id="PTHR42718">
    <property type="entry name" value="MAJOR FACILITATOR SUPERFAMILY MULTIDRUG TRANSPORTER MFSC"/>
    <property type="match status" value="1"/>
</dbReference>
<feature type="transmembrane region" description="Helical" evidence="6">
    <location>
        <begin position="464"/>
        <end position="484"/>
    </location>
</feature>
<feature type="transmembrane region" description="Helical" evidence="6">
    <location>
        <begin position="71"/>
        <end position="92"/>
    </location>
</feature>
<feature type="transmembrane region" description="Helical" evidence="6">
    <location>
        <begin position="427"/>
        <end position="452"/>
    </location>
</feature>
<evidence type="ECO:0000259" key="7">
    <source>
        <dbReference type="PROSITE" id="PS50850"/>
    </source>
</evidence>
<feature type="transmembrane region" description="Helical" evidence="6">
    <location>
        <begin position="268"/>
        <end position="286"/>
    </location>
</feature>
<evidence type="ECO:0000256" key="1">
    <source>
        <dbReference type="ARBA" id="ARBA00004141"/>
    </source>
</evidence>
<feature type="transmembrane region" description="Helical" evidence="6">
    <location>
        <begin position="166"/>
        <end position="190"/>
    </location>
</feature>
<feature type="transmembrane region" description="Helical" evidence="6">
    <location>
        <begin position="298"/>
        <end position="319"/>
    </location>
</feature>
<feature type="transmembrane region" description="Helical" evidence="6">
    <location>
        <begin position="340"/>
        <end position="361"/>
    </location>
</feature>
<feature type="transmembrane region" description="Helical" evidence="6">
    <location>
        <begin position="402"/>
        <end position="421"/>
    </location>
</feature>
<feature type="transmembrane region" description="Helical" evidence="6">
    <location>
        <begin position="373"/>
        <end position="395"/>
    </location>
</feature>
<feature type="transmembrane region" description="Helical" evidence="6">
    <location>
        <begin position="234"/>
        <end position="252"/>
    </location>
</feature>
<organism evidence="8 9">
    <name type="scientific">Emydomyces testavorans</name>
    <dbReference type="NCBI Taxonomy" id="2070801"/>
    <lineage>
        <taxon>Eukaryota</taxon>
        <taxon>Fungi</taxon>
        <taxon>Dikarya</taxon>
        <taxon>Ascomycota</taxon>
        <taxon>Pezizomycotina</taxon>
        <taxon>Eurotiomycetes</taxon>
        <taxon>Eurotiomycetidae</taxon>
        <taxon>Onygenales</taxon>
        <taxon>Nannizziopsiaceae</taxon>
        <taxon>Emydomyces</taxon>
    </lineage>
</organism>
<dbReference type="AlphaFoldDB" id="A0AAF0DLA8"/>
<dbReference type="InterPro" id="IPR036259">
    <property type="entry name" value="MFS_trans_sf"/>
</dbReference>